<dbReference type="Pfam" id="PF00429">
    <property type="entry name" value="TLV_coat"/>
    <property type="match status" value="1"/>
</dbReference>
<dbReference type="AlphaFoldDB" id="K7DZ95"/>
<dbReference type="Proteomes" id="UP000002280">
    <property type="component" value="Unplaced"/>
</dbReference>
<dbReference type="PANTHER" id="PTHR10424">
    <property type="entry name" value="VIRAL ENVELOPE PROTEIN"/>
    <property type="match status" value="1"/>
</dbReference>
<feature type="region of interest" description="Disordered" evidence="1">
    <location>
        <begin position="207"/>
        <end position="247"/>
    </location>
</feature>
<evidence type="ECO:0000313" key="4">
    <source>
        <dbReference type="Ensembl" id="ENSMODP00000038846.1"/>
    </source>
</evidence>
<dbReference type="eggNOG" id="ENOG502SD08">
    <property type="taxonomic scope" value="Eukaryota"/>
</dbReference>
<dbReference type="GeneTree" id="ENSGT00690000102286"/>
<dbReference type="SUPFAM" id="SSF49830">
    <property type="entry name" value="ENV polyprotein, receptor-binding domain"/>
    <property type="match status" value="1"/>
</dbReference>
<name>K7DZ95_MONDO</name>
<keyword evidence="2" id="KW-1133">Transmembrane helix</keyword>
<keyword evidence="3" id="KW-0732">Signal</keyword>
<evidence type="ECO:0000256" key="1">
    <source>
        <dbReference type="SAM" id="MobiDB-lite"/>
    </source>
</evidence>
<feature type="signal peptide" evidence="3">
    <location>
        <begin position="1"/>
        <end position="19"/>
    </location>
</feature>
<keyword evidence="2" id="KW-0812">Transmembrane</keyword>
<dbReference type="Gene3D" id="1.10.287.210">
    <property type="match status" value="1"/>
</dbReference>
<dbReference type="InterPro" id="IPR008981">
    <property type="entry name" value="FMuLV_rcpt-bd"/>
</dbReference>
<evidence type="ECO:0000256" key="2">
    <source>
        <dbReference type="SAM" id="Phobius"/>
    </source>
</evidence>
<dbReference type="SUPFAM" id="SSF58069">
    <property type="entry name" value="Virus ectodomain"/>
    <property type="match status" value="1"/>
</dbReference>
<sequence>MIPICLILFLSICPSSTSPESPHLLVHQTWELINPINQLTITSVSSSHWPRGRWFPDSTADLCTLGIPYISSLHHCSPLVPGTQIQDQWVQHTQFPLYGCPGFGQPAHCGGHSDGFCATWGCETIGTAHWIPQNKDLITLHKGSKPKHCSFNLPNCNPLIIKFTNKGKTDPCWTDGLTWGLRLYKRGPDDVLLFTLRLRVTPVTTPMGPNFVPTDQRRPSYRYPQPPRPLSPTRFPSSTLSLTSTPRVPPGTADRLLNLIDSSYLALNATAPNLMISCWLCLHPQPPFYEGIAFTDHPHNTSAPSPRCALSPHRLSLAEVSGKGLCLGHPPSSHSHLCNVTFPISHSPHYLEAPNNTFWACNTGLTPCISLQVFNTASEFCVLIQLWPRITYHSDTTLGKLLSPFPRVKREPLSTLAVILGIGGLAAGIGTGTTPLLQTQHIAALHSAMTSDLEVLEKSVSALEKSLSSLSEVVLQNRRGLDLLFLKEGGLCAALKEECCFYADHTGMVRESMAKLRERLALRKKEAEAQEGWYNNLLRGSPWLSTLIPTIIVPFIIFLLILTFGPWAFQRLTGFIKGFIKSNIDSALVKFPTVQYHRIEIADVDQPNTPFDTDRLQFTSRAVTQ</sequence>
<dbReference type="Ensembl" id="ENSMODT00000041953.2">
    <property type="protein sequence ID" value="ENSMODP00000038846.1"/>
    <property type="gene ID" value="ENSMODG00000027990.2"/>
</dbReference>
<evidence type="ECO:0000256" key="3">
    <source>
        <dbReference type="SAM" id="SignalP"/>
    </source>
</evidence>
<dbReference type="OMA" id="PWFTTLI"/>
<proteinExistence type="predicted"/>
<dbReference type="HOGENOM" id="CLU_032644_2_0_1"/>
<dbReference type="Bgee" id="ENSMODG00000027990">
    <property type="expression patterns" value="Expressed in cerebellum and 14 other cell types or tissues"/>
</dbReference>
<feature type="chain" id="PRO_5003903807" description="Envelope polyprotein" evidence="3">
    <location>
        <begin position="20"/>
        <end position="625"/>
    </location>
</feature>
<keyword evidence="2" id="KW-0472">Membrane</keyword>
<dbReference type="Gene3D" id="3.90.310.10">
    <property type="entry name" value="ENV polyprotein, receptor-binding domain"/>
    <property type="match status" value="1"/>
</dbReference>
<feature type="compositionally biased region" description="Low complexity" evidence="1">
    <location>
        <begin position="231"/>
        <end position="246"/>
    </location>
</feature>
<reference evidence="4" key="2">
    <citation type="submission" date="2025-08" db="UniProtKB">
        <authorList>
            <consortium name="Ensembl"/>
        </authorList>
    </citation>
    <scope>IDENTIFICATION</scope>
</reference>
<feature type="transmembrane region" description="Helical" evidence="2">
    <location>
        <begin position="543"/>
        <end position="569"/>
    </location>
</feature>
<keyword evidence="5" id="KW-1185">Reference proteome</keyword>
<organism evidence="4 5">
    <name type="scientific">Monodelphis domestica</name>
    <name type="common">Gray short-tailed opossum</name>
    <dbReference type="NCBI Taxonomy" id="13616"/>
    <lineage>
        <taxon>Eukaryota</taxon>
        <taxon>Metazoa</taxon>
        <taxon>Chordata</taxon>
        <taxon>Craniata</taxon>
        <taxon>Vertebrata</taxon>
        <taxon>Euteleostomi</taxon>
        <taxon>Mammalia</taxon>
        <taxon>Metatheria</taxon>
        <taxon>Didelphimorphia</taxon>
        <taxon>Didelphidae</taxon>
        <taxon>Monodelphis</taxon>
    </lineage>
</organism>
<evidence type="ECO:0000313" key="5">
    <source>
        <dbReference type="Proteomes" id="UP000002280"/>
    </source>
</evidence>
<dbReference type="PANTHER" id="PTHR10424:SF72">
    <property type="entry name" value="BC035947 PROTEIN-RELATED"/>
    <property type="match status" value="1"/>
</dbReference>
<accession>K7DZ95</accession>
<reference evidence="4" key="3">
    <citation type="submission" date="2025-09" db="UniProtKB">
        <authorList>
            <consortium name="Ensembl"/>
        </authorList>
    </citation>
    <scope>IDENTIFICATION</scope>
</reference>
<dbReference type="InterPro" id="IPR018154">
    <property type="entry name" value="TLV/ENV_coat_polyprotein"/>
</dbReference>
<dbReference type="CDD" id="cd09851">
    <property type="entry name" value="HTLV-1-like_HR1-HR2"/>
    <property type="match status" value="1"/>
</dbReference>
<protein>
    <recommendedName>
        <fullName evidence="6">Envelope polyprotein</fullName>
    </recommendedName>
</protein>
<evidence type="ECO:0008006" key="6">
    <source>
        <dbReference type="Google" id="ProtNLM"/>
    </source>
</evidence>
<dbReference type="InParanoid" id="K7DZ95"/>
<reference evidence="4" key="1">
    <citation type="journal article" date="2007" name="Nature">
        <title>Genome of the marsupial Monodelphis domestica reveals innovation in non-coding sequences.</title>
        <authorList>
            <person name="Mikkelsen T.S."/>
            <person name="Wakefield M.J."/>
            <person name="Aken B."/>
            <person name="Amemiya C.T."/>
            <person name="Chang J.L."/>
            <person name="Duke S."/>
            <person name="Garber M."/>
            <person name="Gentles A.J."/>
            <person name="Goodstadt L."/>
            <person name="Heger A."/>
            <person name="Jurka J."/>
            <person name="Kamal M."/>
            <person name="Mauceli E."/>
            <person name="Searle S.M."/>
            <person name="Sharpe T."/>
            <person name="Baker M.L."/>
            <person name="Batzer M.A."/>
            <person name="Benos P.V."/>
            <person name="Belov K."/>
            <person name="Clamp M."/>
            <person name="Cook A."/>
            <person name="Cuff J."/>
            <person name="Das R."/>
            <person name="Davidow L."/>
            <person name="Deakin J.E."/>
            <person name="Fazzari M.J."/>
            <person name="Glass J.L."/>
            <person name="Grabherr M."/>
            <person name="Greally J.M."/>
            <person name="Gu W."/>
            <person name="Hore T.A."/>
            <person name="Huttley G.A."/>
            <person name="Kleber M."/>
            <person name="Jirtle R.L."/>
            <person name="Koina E."/>
            <person name="Lee J.T."/>
            <person name="Mahony S."/>
            <person name="Marra M.A."/>
            <person name="Miller R.D."/>
            <person name="Nicholls R.D."/>
            <person name="Oda M."/>
            <person name="Papenfuss A.T."/>
            <person name="Parra Z.E."/>
            <person name="Pollock D.D."/>
            <person name="Ray D.A."/>
            <person name="Schein J.E."/>
            <person name="Speed T.P."/>
            <person name="Thompson K."/>
            <person name="VandeBerg J.L."/>
            <person name="Wade C.M."/>
            <person name="Walker J.A."/>
            <person name="Waters P.D."/>
            <person name="Webber C."/>
            <person name="Weidman J.R."/>
            <person name="Xie X."/>
            <person name="Zody M.C."/>
            <person name="Baldwin J."/>
            <person name="Abdouelleil A."/>
            <person name="Abdulkadir J."/>
            <person name="Abebe A."/>
            <person name="Abera B."/>
            <person name="Abreu J."/>
            <person name="Acer S.C."/>
            <person name="Aftuck L."/>
            <person name="Alexander A."/>
            <person name="An P."/>
            <person name="Anderson E."/>
            <person name="Anderson S."/>
            <person name="Arachi H."/>
            <person name="Azer M."/>
            <person name="Bachantsang P."/>
            <person name="Barry A."/>
            <person name="Bayul T."/>
            <person name="Berlin A."/>
            <person name="Bessette D."/>
            <person name="Bloom T."/>
            <person name="Bloom T."/>
            <person name="Boguslavskiy L."/>
            <person name="Bonnet C."/>
            <person name="Boukhgalter B."/>
            <person name="Bourzgui I."/>
            <person name="Brown A."/>
            <person name="Cahill P."/>
            <person name="Channer S."/>
            <person name="Cheshatsang Y."/>
            <person name="Chuda L."/>
            <person name="Citroen M."/>
            <person name="Collymore A."/>
            <person name="Cooke P."/>
            <person name="Costello M."/>
            <person name="D'Aco K."/>
            <person name="Daza R."/>
            <person name="De Haan G."/>
            <person name="DeGray S."/>
            <person name="DeMaso C."/>
            <person name="Dhargay N."/>
            <person name="Dooley K."/>
            <person name="Dooley E."/>
            <person name="Doricent M."/>
            <person name="Dorje P."/>
            <person name="Dorjee K."/>
            <person name="Dupes A."/>
            <person name="Elong R."/>
            <person name="Falk J."/>
            <person name="Farina A."/>
            <person name="Faro S."/>
            <person name="Ferguson D."/>
            <person name="Fisher S."/>
            <person name="Foley C.D."/>
            <person name="Franke A."/>
            <person name="Friedrich D."/>
            <person name="Gadbois L."/>
            <person name="Gearin G."/>
            <person name="Gearin C.R."/>
            <person name="Giannoukos G."/>
            <person name="Goode T."/>
            <person name="Graham J."/>
            <person name="Grandbois E."/>
            <person name="Grewal S."/>
            <person name="Gyaltsen K."/>
            <person name="Hafez N."/>
            <person name="Hagos B."/>
            <person name="Hall J."/>
            <person name="Henson C."/>
            <person name="Hollinger A."/>
            <person name="Honan T."/>
            <person name="Huard M.D."/>
            <person name="Hughes L."/>
            <person name="Hurhula B."/>
            <person name="Husby M.E."/>
            <person name="Kamat A."/>
            <person name="Kanga B."/>
            <person name="Kashin S."/>
            <person name="Khazanovich D."/>
            <person name="Kisner P."/>
            <person name="Lance K."/>
            <person name="Lara M."/>
            <person name="Lee W."/>
            <person name="Lennon N."/>
            <person name="Letendre F."/>
            <person name="LeVine R."/>
            <person name="Lipovsky A."/>
            <person name="Liu X."/>
            <person name="Liu J."/>
            <person name="Liu S."/>
            <person name="Lokyitsang T."/>
            <person name="Lokyitsang Y."/>
            <person name="Lubonja R."/>
            <person name="Lui A."/>
            <person name="MacDonald P."/>
            <person name="Magnisalis V."/>
            <person name="Maru K."/>
            <person name="Matthews C."/>
            <person name="McCusker W."/>
            <person name="McDonough S."/>
            <person name="Mehta T."/>
            <person name="Meldrim J."/>
            <person name="Meneus L."/>
            <person name="Mihai O."/>
            <person name="Mihalev A."/>
            <person name="Mihova T."/>
            <person name="Mittelman R."/>
            <person name="Mlenga V."/>
            <person name="Montmayeur A."/>
            <person name="Mulrain L."/>
            <person name="Navidi A."/>
            <person name="Naylor J."/>
            <person name="Negash T."/>
            <person name="Nguyen T."/>
            <person name="Nguyen N."/>
            <person name="Nicol R."/>
            <person name="Norbu C."/>
            <person name="Norbu N."/>
            <person name="Novod N."/>
            <person name="O'Neill B."/>
            <person name="Osman S."/>
            <person name="Markiewicz E."/>
            <person name="Oyono O.L."/>
            <person name="Patti C."/>
            <person name="Phunkhang P."/>
            <person name="Pierre F."/>
            <person name="Priest M."/>
            <person name="Raghuraman S."/>
            <person name="Rege F."/>
            <person name="Reyes R."/>
            <person name="Rise C."/>
            <person name="Rogov P."/>
            <person name="Ross K."/>
            <person name="Ryan E."/>
            <person name="Settipalli S."/>
            <person name="Shea T."/>
            <person name="Sherpa N."/>
            <person name="Shi L."/>
            <person name="Shih D."/>
            <person name="Sparrow T."/>
            <person name="Spaulding J."/>
            <person name="Stalker J."/>
            <person name="Stange-Thomann N."/>
            <person name="Stavropoulos S."/>
            <person name="Stone C."/>
            <person name="Strader C."/>
            <person name="Tesfaye S."/>
            <person name="Thomson T."/>
            <person name="Thoulutsang Y."/>
            <person name="Thoulutsang D."/>
            <person name="Topham K."/>
            <person name="Topping I."/>
            <person name="Tsamla T."/>
            <person name="Vassiliev H."/>
            <person name="Vo A."/>
            <person name="Wangchuk T."/>
            <person name="Wangdi T."/>
            <person name="Weiand M."/>
            <person name="Wilkinson J."/>
            <person name="Wilson A."/>
            <person name="Yadav S."/>
            <person name="Young G."/>
            <person name="Yu Q."/>
            <person name="Zembek L."/>
            <person name="Zhong D."/>
            <person name="Zimmer A."/>
            <person name="Zwirko Z."/>
            <person name="Jaffe D.B."/>
            <person name="Alvarez P."/>
            <person name="Brockman W."/>
            <person name="Butler J."/>
            <person name="Chin C."/>
            <person name="Gnerre S."/>
            <person name="MacCallum I."/>
            <person name="Graves J.A."/>
            <person name="Ponting C.P."/>
            <person name="Breen M."/>
            <person name="Samollow P.B."/>
            <person name="Lander E.S."/>
            <person name="Lindblad-Toh K."/>
        </authorList>
    </citation>
    <scope>NUCLEOTIDE SEQUENCE [LARGE SCALE GENOMIC DNA]</scope>
</reference>